<dbReference type="EMBL" id="MN739029">
    <property type="protein sequence ID" value="QHT36041.1"/>
    <property type="molecule type" value="Genomic_DNA"/>
</dbReference>
<proteinExistence type="predicted"/>
<dbReference type="AlphaFoldDB" id="A0A6C0F597"/>
<organism evidence="1">
    <name type="scientific">viral metagenome</name>
    <dbReference type="NCBI Taxonomy" id="1070528"/>
    <lineage>
        <taxon>unclassified sequences</taxon>
        <taxon>metagenomes</taxon>
        <taxon>organismal metagenomes</taxon>
    </lineage>
</organism>
<sequence length="114" mass="13208">MRTNTKLLLVALLHIKLANCFLWRLPIIYELYKSKGQEMHKFTICEKNNNVPETGANGKKILIFEPLQEPLDWECGEIAWDLDDDDNSTAPVKPETEHYKSLTLDPFNIAFLFV</sequence>
<name>A0A6C0F597_9ZZZZ</name>
<protein>
    <submittedName>
        <fullName evidence="1">Uncharacterized protein</fullName>
    </submittedName>
</protein>
<reference evidence="1" key="1">
    <citation type="journal article" date="2020" name="Nature">
        <title>Giant virus diversity and host interactions through global metagenomics.</title>
        <authorList>
            <person name="Schulz F."/>
            <person name="Roux S."/>
            <person name="Paez-Espino D."/>
            <person name="Jungbluth S."/>
            <person name="Walsh D.A."/>
            <person name="Denef V.J."/>
            <person name="McMahon K.D."/>
            <person name="Konstantinidis K.T."/>
            <person name="Eloe-Fadrosh E.A."/>
            <person name="Kyrpides N.C."/>
            <person name="Woyke T."/>
        </authorList>
    </citation>
    <scope>NUCLEOTIDE SEQUENCE</scope>
    <source>
        <strain evidence="1">GVMAG-M-3300009182-46</strain>
    </source>
</reference>
<accession>A0A6C0F597</accession>
<evidence type="ECO:0000313" key="1">
    <source>
        <dbReference type="EMBL" id="QHT36041.1"/>
    </source>
</evidence>